<keyword evidence="1" id="KW-0472">Membrane</keyword>
<protein>
    <recommendedName>
        <fullName evidence="4">Type IV / VI secretion system DotU domain-containing protein</fullName>
    </recommendedName>
</protein>
<evidence type="ECO:0008006" key="4">
    <source>
        <dbReference type="Google" id="ProtNLM"/>
    </source>
</evidence>
<proteinExistence type="predicted"/>
<evidence type="ECO:0000256" key="1">
    <source>
        <dbReference type="SAM" id="Phobius"/>
    </source>
</evidence>
<keyword evidence="1" id="KW-1133">Transmembrane helix</keyword>
<dbReference type="AlphaFoldDB" id="A0AB73FRD4"/>
<sequence length="273" mass="30804">MTGERLLQRDYFSATLSGLAEGDVLVDSMSGNDVVGRAWVPPADPDKYGEYATPVTIPIDRAARSEVEYTYYLRQHEFREHKSTTLWWRLLVGYYHRNAWMEEFRQGRYNRQALERRRRMDLLQWLIEHAVTRSPGEERAFHSPLDILKPPGDARWARHPAAREQLDYARLLLESLLHDQLVESDGLAGFRAAPAAIGVAEVYVTEERRHADSERTQRRLLWVAIAAGFAAAVQALAAIWPLASPERAVASVAVPPTSTVPVQPGRPPGSGQK</sequence>
<comment type="caution">
    <text evidence="2">The sequence shown here is derived from an EMBL/GenBank/DDBJ whole genome shotgun (WGS) entry which is preliminary data.</text>
</comment>
<dbReference type="Proteomes" id="UP000061665">
    <property type="component" value="Unassembled WGS sequence"/>
</dbReference>
<evidence type="ECO:0000313" key="3">
    <source>
        <dbReference type="Proteomes" id="UP000061665"/>
    </source>
</evidence>
<keyword evidence="1" id="KW-0812">Transmembrane</keyword>
<organism evidence="2 3">
    <name type="scientific">Burkholderia ubonensis</name>
    <dbReference type="NCBI Taxonomy" id="101571"/>
    <lineage>
        <taxon>Bacteria</taxon>
        <taxon>Pseudomonadati</taxon>
        <taxon>Pseudomonadota</taxon>
        <taxon>Betaproteobacteria</taxon>
        <taxon>Burkholderiales</taxon>
        <taxon>Burkholderiaceae</taxon>
        <taxon>Burkholderia</taxon>
        <taxon>Burkholderia cepacia complex</taxon>
    </lineage>
</organism>
<feature type="transmembrane region" description="Helical" evidence="1">
    <location>
        <begin position="220"/>
        <end position="243"/>
    </location>
</feature>
<name>A0AB73FRD4_9BURK</name>
<dbReference type="EMBL" id="LOZE01000138">
    <property type="protein sequence ID" value="KVM19881.1"/>
    <property type="molecule type" value="Genomic_DNA"/>
</dbReference>
<gene>
    <name evidence="2" type="ORF">WJ53_22445</name>
</gene>
<accession>A0AB73FRD4</accession>
<evidence type="ECO:0000313" key="2">
    <source>
        <dbReference type="EMBL" id="KVM19881.1"/>
    </source>
</evidence>
<reference evidence="2 3" key="1">
    <citation type="submission" date="2015-11" db="EMBL/GenBank/DDBJ databases">
        <title>Expanding the genomic diversity of Burkholderia species for the development of highly accurate diagnostics.</title>
        <authorList>
            <person name="Sahl J."/>
            <person name="Keim P."/>
            <person name="Wagner D."/>
        </authorList>
    </citation>
    <scope>NUCLEOTIDE SEQUENCE [LARGE SCALE GENOMIC DNA]</scope>
    <source>
        <strain evidence="2 3">MSMB2058</strain>
    </source>
</reference>